<dbReference type="InterPro" id="IPR045180">
    <property type="entry name" value="La_dom_prot"/>
</dbReference>
<gene>
    <name evidence="5" type="ORF">PCOR1329_LOCUS20332</name>
</gene>
<sequence length="502" mass="53355">AKARPRRREALRLRSIGCAPLEEASGRCRTGQPGVQEKTHEGRSISVAASRASGLIRLVTLLLFVPEEAAGTAAPASGVGATIQNIELKPDGSVDIWGEVVAEEVNCWRLASGRIAKKQTEGVKWMWAPVEEAPAEEVAEEAAVEEAAEEAPAEEAAEEAPAEEAPVEEAEAPAEEAPAEDAPADETIDVFTGVIYQVGAKTGNMLIKCEQAQEKFGQEAMIPAKLNPTGAVLGNKIQFEVSEGKKPGGRPIAVNVKVLAQNTEAIKKQIKYYFSDENLKKDRFFQQKIAETEGGYINMSVIMGCPAIKKIGCTMAEIIDALKDVEGLEVRDAPEGEEGIRRTTPPPPLEEAPGMRYRPELTKDPDKEDVFYLGTVKPPFEHFGSKKYFITCWEVAQQYNGLDPFFFQEQKPATVEPGQRVVFTVSPDNKPGFSPQAAFVAELKGSLPAGMQPPMQAPNAWGGGGGAYGGGNFGGGGGGGGYGGGYGGKGGKGYGGKGGGKW</sequence>
<keyword evidence="1 2" id="KW-0694">RNA-binding</keyword>
<dbReference type="CDD" id="cd07323">
    <property type="entry name" value="LAM"/>
    <property type="match status" value="1"/>
</dbReference>
<dbReference type="InterPro" id="IPR006630">
    <property type="entry name" value="La_HTH"/>
</dbReference>
<dbReference type="PANTHER" id="PTHR22792">
    <property type="entry name" value="LUPUS LA PROTEIN-RELATED"/>
    <property type="match status" value="1"/>
</dbReference>
<feature type="region of interest" description="Disordered" evidence="3">
    <location>
        <begin position="140"/>
        <end position="185"/>
    </location>
</feature>
<dbReference type="Pfam" id="PF05383">
    <property type="entry name" value="La"/>
    <property type="match status" value="1"/>
</dbReference>
<feature type="domain" description="HTH La-type RNA-binding" evidence="4">
    <location>
        <begin position="256"/>
        <end position="351"/>
    </location>
</feature>
<dbReference type="Gene3D" id="1.10.10.10">
    <property type="entry name" value="Winged helix-like DNA-binding domain superfamily/Winged helix DNA-binding domain"/>
    <property type="match status" value="1"/>
</dbReference>
<evidence type="ECO:0000313" key="5">
    <source>
        <dbReference type="EMBL" id="CAK0817886.1"/>
    </source>
</evidence>
<reference evidence="5" key="1">
    <citation type="submission" date="2023-10" db="EMBL/GenBank/DDBJ databases">
        <authorList>
            <person name="Chen Y."/>
            <person name="Shah S."/>
            <person name="Dougan E. K."/>
            <person name="Thang M."/>
            <person name="Chan C."/>
        </authorList>
    </citation>
    <scope>NUCLEOTIDE SEQUENCE [LARGE SCALE GENOMIC DNA]</scope>
</reference>
<evidence type="ECO:0000256" key="3">
    <source>
        <dbReference type="SAM" id="MobiDB-lite"/>
    </source>
</evidence>
<dbReference type="SMART" id="SM00715">
    <property type="entry name" value="LA"/>
    <property type="match status" value="1"/>
</dbReference>
<dbReference type="PROSITE" id="PS50961">
    <property type="entry name" value="HTH_LA"/>
    <property type="match status" value="1"/>
</dbReference>
<dbReference type="EMBL" id="CAUYUJ010006587">
    <property type="protein sequence ID" value="CAK0817886.1"/>
    <property type="molecule type" value="Genomic_DNA"/>
</dbReference>
<dbReference type="Proteomes" id="UP001189429">
    <property type="component" value="Unassembled WGS sequence"/>
</dbReference>
<feature type="non-terminal residue" evidence="5">
    <location>
        <position position="502"/>
    </location>
</feature>
<dbReference type="SUPFAM" id="SSF46785">
    <property type="entry name" value="Winged helix' DNA-binding domain"/>
    <property type="match status" value="1"/>
</dbReference>
<comment type="caution">
    <text evidence="5">The sequence shown here is derived from an EMBL/GenBank/DDBJ whole genome shotgun (WGS) entry which is preliminary data.</text>
</comment>
<feature type="region of interest" description="Disordered" evidence="3">
    <location>
        <begin position="335"/>
        <end position="356"/>
    </location>
</feature>
<proteinExistence type="predicted"/>
<protein>
    <recommendedName>
        <fullName evidence="4">HTH La-type RNA-binding domain-containing protein</fullName>
    </recommendedName>
</protein>
<organism evidence="5 6">
    <name type="scientific">Prorocentrum cordatum</name>
    <dbReference type="NCBI Taxonomy" id="2364126"/>
    <lineage>
        <taxon>Eukaryota</taxon>
        <taxon>Sar</taxon>
        <taxon>Alveolata</taxon>
        <taxon>Dinophyceae</taxon>
        <taxon>Prorocentrales</taxon>
        <taxon>Prorocentraceae</taxon>
        <taxon>Prorocentrum</taxon>
    </lineage>
</organism>
<evidence type="ECO:0000256" key="2">
    <source>
        <dbReference type="PROSITE-ProRule" id="PRU00332"/>
    </source>
</evidence>
<dbReference type="InterPro" id="IPR036388">
    <property type="entry name" value="WH-like_DNA-bd_sf"/>
</dbReference>
<accession>A0ABN9RFS3</accession>
<evidence type="ECO:0000256" key="1">
    <source>
        <dbReference type="ARBA" id="ARBA00022884"/>
    </source>
</evidence>
<evidence type="ECO:0000259" key="4">
    <source>
        <dbReference type="PROSITE" id="PS50961"/>
    </source>
</evidence>
<dbReference type="InterPro" id="IPR036390">
    <property type="entry name" value="WH_DNA-bd_sf"/>
</dbReference>
<evidence type="ECO:0000313" key="6">
    <source>
        <dbReference type="Proteomes" id="UP001189429"/>
    </source>
</evidence>
<name>A0ABN9RFS3_9DINO</name>
<keyword evidence="6" id="KW-1185">Reference proteome</keyword>
<feature type="non-terminal residue" evidence="5">
    <location>
        <position position="1"/>
    </location>
</feature>